<evidence type="ECO:0000256" key="1">
    <source>
        <dbReference type="SAM" id="MobiDB-lite"/>
    </source>
</evidence>
<gene>
    <name evidence="2" type="ORF">ACRB68_09930</name>
</gene>
<dbReference type="EMBL" id="WEGH01000001">
    <property type="protein sequence ID" value="MQY02958.1"/>
    <property type="molecule type" value="Genomic_DNA"/>
</dbReference>
<name>A0A7K0BP37_9ACTN</name>
<proteinExistence type="predicted"/>
<organism evidence="2 3">
    <name type="scientific">Actinomadura macrotermitis</name>
    <dbReference type="NCBI Taxonomy" id="2585200"/>
    <lineage>
        <taxon>Bacteria</taxon>
        <taxon>Bacillati</taxon>
        <taxon>Actinomycetota</taxon>
        <taxon>Actinomycetes</taxon>
        <taxon>Streptosporangiales</taxon>
        <taxon>Thermomonosporaceae</taxon>
        <taxon>Actinomadura</taxon>
    </lineage>
</organism>
<feature type="region of interest" description="Disordered" evidence="1">
    <location>
        <begin position="59"/>
        <end position="89"/>
    </location>
</feature>
<dbReference type="Proteomes" id="UP000487268">
    <property type="component" value="Unassembled WGS sequence"/>
</dbReference>
<dbReference type="AlphaFoldDB" id="A0A7K0BP37"/>
<evidence type="ECO:0000313" key="3">
    <source>
        <dbReference type="Proteomes" id="UP000487268"/>
    </source>
</evidence>
<reference evidence="2 3" key="1">
    <citation type="submission" date="2019-10" db="EMBL/GenBank/DDBJ databases">
        <title>Actinomadura rubteroloni sp. nov. and Actinomadura macrotermitis sp. nov., isolated from the gut of fungus growing-termite Macrotermes natalensis.</title>
        <authorList>
            <person name="Benndorf R."/>
            <person name="Martin K."/>
            <person name="Kuefner M."/>
            <person name="De Beer W."/>
            <person name="Kaster A.-K."/>
            <person name="Vollmers J."/>
            <person name="Poulsen M."/>
            <person name="Beemelmanns C."/>
        </authorList>
    </citation>
    <scope>NUCLEOTIDE SEQUENCE [LARGE SCALE GENOMIC DNA]</scope>
    <source>
        <strain evidence="2 3">RB68</strain>
    </source>
</reference>
<protein>
    <submittedName>
        <fullName evidence="2">Uncharacterized protein</fullName>
    </submittedName>
</protein>
<evidence type="ECO:0000313" key="2">
    <source>
        <dbReference type="EMBL" id="MQY02958.1"/>
    </source>
</evidence>
<comment type="caution">
    <text evidence="2">The sequence shown here is derived from an EMBL/GenBank/DDBJ whole genome shotgun (WGS) entry which is preliminary data.</text>
</comment>
<sequence>MSRTSELRFDPSALNAAQRHGDACVVCHKRWPRPRVRVGVVPDGTGVFACADCAPALPAPRRAARPGEPHTAARGPDVEPARTAAPDTR</sequence>
<keyword evidence="3" id="KW-1185">Reference proteome</keyword>
<accession>A0A7K0BP37</accession>